<dbReference type="SUPFAM" id="SSF90123">
    <property type="entry name" value="ABC transporter transmembrane region"/>
    <property type="match status" value="1"/>
</dbReference>
<evidence type="ECO:0000256" key="7">
    <source>
        <dbReference type="ARBA" id="ARBA00022840"/>
    </source>
</evidence>
<evidence type="ECO:0000256" key="9">
    <source>
        <dbReference type="ARBA" id="ARBA00023136"/>
    </source>
</evidence>
<keyword evidence="7 17" id="KW-0067">ATP-binding</keyword>
<dbReference type="InterPro" id="IPR027417">
    <property type="entry name" value="P-loop_NTPase"/>
</dbReference>
<proteinExistence type="inferred from homology"/>
<dbReference type="GO" id="GO:0005524">
    <property type="term" value="F:ATP binding"/>
    <property type="evidence" value="ECO:0007669"/>
    <property type="project" value="UniProtKB-KW"/>
</dbReference>
<evidence type="ECO:0000313" key="18">
    <source>
        <dbReference type="Proteomes" id="UP000293433"/>
    </source>
</evidence>
<dbReference type="Gene3D" id="3.40.50.300">
    <property type="entry name" value="P-loop containing nucleotide triphosphate hydrolases"/>
    <property type="match status" value="1"/>
</dbReference>
<dbReference type="PROSITE" id="PS50893">
    <property type="entry name" value="ABC_TRANSPORTER_2"/>
    <property type="match status" value="1"/>
</dbReference>
<evidence type="ECO:0000256" key="10">
    <source>
        <dbReference type="ARBA" id="ARBA00055355"/>
    </source>
</evidence>
<evidence type="ECO:0000256" key="4">
    <source>
        <dbReference type="ARBA" id="ARBA00022692"/>
    </source>
</evidence>
<keyword evidence="2" id="KW-0813">Transport</keyword>
<dbReference type="GO" id="GO:0005886">
    <property type="term" value="C:plasma membrane"/>
    <property type="evidence" value="ECO:0007669"/>
    <property type="project" value="UniProtKB-SubCell"/>
</dbReference>
<dbReference type="Pfam" id="PF00664">
    <property type="entry name" value="ABC_membrane"/>
    <property type="match status" value="1"/>
</dbReference>
<dbReference type="CDD" id="cd03245">
    <property type="entry name" value="ABCC_bacteriocin_exporters"/>
    <property type="match status" value="1"/>
</dbReference>
<dbReference type="SUPFAM" id="SSF52540">
    <property type="entry name" value="P-loop containing nucleoside triphosphate hydrolases"/>
    <property type="match status" value="1"/>
</dbReference>
<evidence type="ECO:0000256" key="6">
    <source>
        <dbReference type="ARBA" id="ARBA00022741"/>
    </source>
</evidence>
<dbReference type="InterPro" id="IPR017871">
    <property type="entry name" value="ABC_transporter-like_CS"/>
</dbReference>
<dbReference type="PANTHER" id="PTHR43394:SF1">
    <property type="entry name" value="ATP-BINDING CASSETTE SUB-FAMILY B MEMBER 10, MITOCHONDRIAL"/>
    <property type="match status" value="1"/>
</dbReference>
<dbReference type="FunFam" id="3.40.50.300:FF:000299">
    <property type="entry name" value="ABC transporter ATP-binding protein/permease"/>
    <property type="match status" value="1"/>
</dbReference>
<dbReference type="Gene3D" id="1.20.1560.10">
    <property type="entry name" value="ABC transporter type 1, transmembrane domain"/>
    <property type="match status" value="1"/>
</dbReference>
<feature type="transmembrane region" description="Helical" evidence="14">
    <location>
        <begin position="235"/>
        <end position="252"/>
    </location>
</feature>
<dbReference type="Gene3D" id="3.90.70.10">
    <property type="entry name" value="Cysteine proteinases"/>
    <property type="match status" value="1"/>
</dbReference>
<dbReference type="Proteomes" id="UP000293433">
    <property type="component" value="Unassembled WGS sequence"/>
</dbReference>
<feature type="transmembrane region" description="Helical" evidence="14">
    <location>
        <begin position="423"/>
        <end position="444"/>
    </location>
</feature>
<evidence type="ECO:0000256" key="8">
    <source>
        <dbReference type="ARBA" id="ARBA00022989"/>
    </source>
</evidence>
<comment type="function">
    <text evidence="10">Involved in the export of calmodulin-sensitive adenylate cyclase-hemolysin (cyclolysin).</text>
</comment>
<evidence type="ECO:0000256" key="14">
    <source>
        <dbReference type="SAM" id="Phobius"/>
    </source>
</evidence>
<keyword evidence="18" id="KW-1185">Reference proteome</keyword>
<protein>
    <recommendedName>
        <fullName evidence="12">Cyclolysin secretion/processing ATP-binding protein CyaB</fullName>
    </recommendedName>
</protein>
<keyword evidence="3" id="KW-1003">Cell membrane</keyword>
<name>A0A4Q7LGC5_9BURK</name>
<dbReference type="InterPro" id="IPR039421">
    <property type="entry name" value="Type_1_exporter"/>
</dbReference>
<dbReference type="CDD" id="cd18587">
    <property type="entry name" value="ABC_6TM_LapB_like"/>
    <property type="match status" value="1"/>
</dbReference>
<dbReference type="GO" id="GO:0016887">
    <property type="term" value="F:ATP hydrolysis activity"/>
    <property type="evidence" value="ECO:0007669"/>
    <property type="project" value="InterPro"/>
</dbReference>
<reference evidence="17 18" key="1">
    <citation type="submission" date="2019-02" db="EMBL/GenBank/DDBJ databases">
        <title>Genomic Encyclopedia of Type Strains, Phase IV (KMG-IV): sequencing the most valuable type-strain genomes for metagenomic binning, comparative biology and taxonomic classification.</title>
        <authorList>
            <person name="Goeker M."/>
        </authorList>
    </citation>
    <scope>NUCLEOTIDE SEQUENCE [LARGE SCALE GENOMIC DNA]</scope>
    <source>
        <strain evidence="17 18">DSM 10617</strain>
    </source>
</reference>
<dbReference type="InterPro" id="IPR017750">
    <property type="entry name" value="ATPase_T1SS"/>
</dbReference>
<comment type="subcellular location">
    <subcellularLocation>
        <location evidence="1">Cell membrane</location>
        <topology evidence="1">Multi-pass membrane protein</topology>
    </subcellularLocation>
</comment>
<accession>A0A4Q7LGC5</accession>
<dbReference type="AlphaFoldDB" id="A0A4Q7LGC5"/>
<evidence type="ECO:0000313" key="17">
    <source>
        <dbReference type="EMBL" id="RZS53264.1"/>
    </source>
</evidence>
<keyword evidence="8 14" id="KW-1133">Transmembrane helix</keyword>
<evidence type="ECO:0000256" key="1">
    <source>
        <dbReference type="ARBA" id="ARBA00004651"/>
    </source>
</evidence>
<dbReference type="InterPro" id="IPR003439">
    <property type="entry name" value="ABC_transporter-like_ATP-bd"/>
</dbReference>
<dbReference type="NCBIfam" id="TIGR03375">
    <property type="entry name" value="type_I_sec_LssB"/>
    <property type="match status" value="1"/>
</dbReference>
<evidence type="ECO:0000256" key="2">
    <source>
        <dbReference type="ARBA" id="ARBA00022448"/>
    </source>
</evidence>
<evidence type="ECO:0000259" key="16">
    <source>
        <dbReference type="PROSITE" id="PS50929"/>
    </source>
</evidence>
<gene>
    <name evidence="17" type="ORF">EV685_2891</name>
</gene>
<evidence type="ECO:0000256" key="3">
    <source>
        <dbReference type="ARBA" id="ARBA00022475"/>
    </source>
</evidence>
<feature type="region of interest" description="Disordered" evidence="13">
    <location>
        <begin position="747"/>
        <end position="768"/>
    </location>
</feature>
<feature type="domain" description="ABC transmembrane type-1" evidence="16">
    <location>
        <begin position="201"/>
        <end position="479"/>
    </location>
</feature>
<dbReference type="PROSITE" id="PS50929">
    <property type="entry name" value="ABC_TM1F"/>
    <property type="match status" value="1"/>
</dbReference>
<dbReference type="Pfam" id="PF00005">
    <property type="entry name" value="ABC_tran"/>
    <property type="match status" value="1"/>
</dbReference>
<evidence type="ECO:0000256" key="12">
    <source>
        <dbReference type="ARBA" id="ARBA00072252"/>
    </source>
</evidence>
<dbReference type="GO" id="GO:0015421">
    <property type="term" value="F:ABC-type oligopeptide transporter activity"/>
    <property type="evidence" value="ECO:0007669"/>
    <property type="project" value="TreeGrafter"/>
</dbReference>
<dbReference type="SMART" id="SM00382">
    <property type="entry name" value="AAA"/>
    <property type="match status" value="1"/>
</dbReference>
<dbReference type="GO" id="GO:0031640">
    <property type="term" value="P:killing of cells of another organism"/>
    <property type="evidence" value="ECO:0007669"/>
    <property type="project" value="UniProtKB-KW"/>
</dbReference>
<evidence type="ECO:0000256" key="11">
    <source>
        <dbReference type="ARBA" id="ARBA00061173"/>
    </source>
</evidence>
<organism evidence="17 18">
    <name type="scientific">Sphaerotilus mobilis</name>
    <dbReference type="NCBI Taxonomy" id="47994"/>
    <lineage>
        <taxon>Bacteria</taxon>
        <taxon>Pseudomonadati</taxon>
        <taxon>Pseudomonadota</taxon>
        <taxon>Betaproteobacteria</taxon>
        <taxon>Burkholderiales</taxon>
        <taxon>Sphaerotilaceae</taxon>
        <taxon>Sphaerotilus</taxon>
    </lineage>
</organism>
<keyword evidence="6" id="KW-0547">Nucleotide-binding</keyword>
<dbReference type="PANTHER" id="PTHR43394">
    <property type="entry name" value="ATP-DEPENDENT PERMEASE MDL1, MITOCHONDRIAL"/>
    <property type="match status" value="1"/>
</dbReference>
<dbReference type="InterPro" id="IPR036640">
    <property type="entry name" value="ABC1_TM_sf"/>
</dbReference>
<feature type="transmembrane region" description="Helical" evidence="14">
    <location>
        <begin position="197"/>
        <end position="223"/>
    </location>
</feature>
<comment type="similarity">
    <text evidence="11">Belongs to the ABC transporter superfamily. Cyclolysin exporter (TC 3.A.1.109.2) family.</text>
</comment>
<sequence length="768" mass="81908">MNRDLPPAGDEHLALSPQRPAAAGALTGHAAAEAPPLMAPPDPFEACLSFLLDHHERPLSIAALRARVARPDGSWTLADFIDAIESLGFWTSLQYDAEPPRPAPHEPVLLIGTDGEPVVLIGPLGDPDGPEDAQRWDVYLPATGRVVALTPAEVAARYEGRWVQVRPPRRLPASEAKTAQGRHGHWFWGPNRLARPLYLRAVLASIVTSVFALSTSVFTMIVYDRVIPNGATETLWALLAGIGIVLLSDFAIRSVRGYFLDVAGSRADVEIADAVFDQVLDLDLRAQRGSAGGLASLLKEYETIREFATSATLTTLIDLPFALLFIGVLYLIGGPMAWVPVIAIPLVLIVGVLMQPSMKRDTQIAQEDSQTKQAVLIETLAGLETIKAVGAGAVMRRRWQDAVTHQARISLHSRLLGQLAGNWANLVVMGAQIAVVSVGVHLALNGQVGSGAIVAASILCGRAVQPLAQLTQLLVRLNQSLAAYRALAKVMALPREHTPGVNTMPHDRLDGQIDLQDVAFSYPGAEQPVLEGVNVRIEAGQRVAIIGRIGSGKSTLLKMLLGLYRPDKGQLRVGGVDVRQIDPADLRRHVAAVLQDCWLMSGTLRQNIALGADRPSDEEIREAATLAGAHDFISAHPQGYQLKLGENGAGLSGGQRQAVALARALVSRSPIVVLDEPTSAMDPSAEALLLARLKTALVGRTLVLVTHKPSMLELVDHVIVMDNGRVVAQGPKDIVMRQGAAAAAGGRVAPVRAAPPTPPREVAPQEAA</sequence>
<comment type="caution">
    <text evidence="17">The sequence shown here is derived from an EMBL/GenBank/DDBJ whole genome shotgun (WGS) entry which is preliminary data.</text>
</comment>
<dbReference type="InterPro" id="IPR003593">
    <property type="entry name" value="AAA+_ATPase"/>
</dbReference>
<dbReference type="PROSITE" id="PS00211">
    <property type="entry name" value="ABC_TRANSPORTER_1"/>
    <property type="match status" value="1"/>
</dbReference>
<evidence type="ECO:0000259" key="15">
    <source>
        <dbReference type="PROSITE" id="PS50893"/>
    </source>
</evidence>
<keyword evidence="4 14" id="KW-0812">Transmembrane</keyword>
<dbReference type="EMBL" id="SGWV01000010">
    <property type="protein sequence ID" value="RZS53264.1"/>
    <property type="molecule type" value="Genomic_DNA"/>
</dbReference>
<keyword evidence="9 14" id="KW-0472">Membrane</keyword>
<evidence type="ECO:0000256" key="5">
    <source>
        <dbReference type="ARBA" id="ARBA00022735"/>
    </source>
</evidence>
<feature type="transmembrane region" description="Helical" evidence="14">
    <location>
        <begin position="337"/>
        <end position="354"/>
    </location>
</feature>
<evidence type="ECO:0000256" key="13">
    <source>
        <dbReference type="SAM" id="MobiDB-lite"/>
    </source>
</evidence>
<dbReference type="InterPro" id="IPR011527">
    <property type="entry name" value="ABC1_TM_dom"/>
</dbReference>
<keyword evidence="5" id="KW-0204">Cytolysis</keyword>
<feature type="domain" description="ABC transporter" evidence="15">
    <location>
        <begin position="513"/>
        <end position="748"/>
    </location>
</feature>
<dbReference type="RefSeq" id="WP_165396807.1">
    <property type="nucleotide sequence ID" value="NZ_SGWV01000010.1"/>
</dbReference>
<keyword evidence="5" id="KW-0354">Hemolysis</keyword>